<dbReference type="HOGENOM" id="CLU_2094232_0_0_4"/>
<proteinExistence type="predicted"/>
<sequence>MYMRAIVQGMIVNPDLSLQTAAAERLEQLNRQIKEWQQMRPLERIILADIAQNNVSPYSNQRRKEYALMLGVTNISSSSVQSALKRMERHNWISRNISYSLQISSPLLQIWIMATN</sequence>
<dbReference type="AlphaFoldDB" id="G4CST8"/>
<protein>
    <submittedName>
        <fullName evidence="1">Uncharacterized protein</fullName>
    </submittedName>
</protein>
<keyword evidence="2" id="KW-1185">Reference proteome</keyword>
<reference evidence="1 2" key="1">
    <citation type="submission" date="2011-06" db="EMBL/GenBank/DDBJ databases">
        <authorList>
            <person name="Muzny D."/>
            <person name="Qin X."/>
            <person name="Deng J."/>
            <person name="Jiang H."/>
            <person name="Liu Y."/>
            <person name="Qu J."/>
            <person name="Song X.-Z."/>
            <person name="Zhang L."/>
            <person name="Thornton R."/>
            <person name="Coyle M."/>
            <person name="Francisco L."/>
            <person name="Jackson L."/>
            <person name="Javaid M."/>
            <person name="Korchina V."/>
            <person name="Kovar C."/>
            <person name="Mata R."/>
            <person name="Mathew T."/>
            <person name="Ngo R."/>
            <person name="Nguyen L."/>
            <person name="Nguyen N."/>
            <person name="Okwuonu G."/>
            <person name="Ongeri F."/>
            <person name="Pham C."/>
            <person name="Simmons D."/>
            <person name="Wilczek-Boney K."/>
            <person name="Hale W."/>
            <person name="Jakkamsetti A."/>
            <person name="Pham P."/>
            <person name="Ruth R."/>
            <person name="San Lucas F."/>
            <person name="Warren J."/>
            <person name="Zhang J."/>
            <person name="Zhao Z."/>
            <person name="Zhou C."/>
            <person name="Zhu D."/>
            <person name="Lee S."/>
            <person name="Bess C."/>
            <person name="Blankenburg K."/>
            <person name="Forbes L."/>
            <person name="Fu Q."/>
            <person name="Gubbala S."/>
            <person name="Hirani K."/>
            <person name="Jayaseelan J.C."/>
            <person name="Lara F."/>
            <person name="Munidasa M."/>
            <person name="Palculict T."/>
            <person name="Patil S."/>
            <person name="Pu L.-L."/>
            <person name="Saada N."/>
            <person name="Tang L."/>
            <person name="Weissenberger G."/>
            <person name="Zhu Y."/>
            <person name="Hemphill L."/>
            <person name="Shang Y."/>
            <person name="Youmans B."/>
            <person name="Ayvaz T."/>
            <person name="Ross M."/>
            <person name="Santibanez J."/>
            <person name="Aqrawi P."/>
            <person name="Gross S."/>
            <person name="Joshi V."/>
            <person name="Fowler G."/>
            <person name="Nazareth L."/>
            <person name="Reid J."/>
            <person name="Worley K."/>
            <person name="Petrosino J."/>
            <person name="Highlander S."/>
            <person name="Gibbs R."/>
        </authorList>
    </citation>
    <scope>NUCLEOTIDE SEQUENCE [LARGE SCALE GENOMIC DNA]</scope>
    <source>
        <strain evidence="1 2">9715</strain>
    </source>
</reference>
<evidence type="ECO:0000313" key="2">
    <source>
        <dbReference type="Proteomes" id="UP000005336"/>
    </source>
</evidence>
<evidence type="ECO:0000313" key="1">
    <source>
        <dbReference type="EMBL" id="EGZ44553.1"/>
    </source>
</evidence>
<dbReference type="STRING" id="1030841.HMPREF9370_2079"/>
<dbReference type="Proteomes" id="UP000005336">
    <property type="component" value="Unassembled WGS sequence"/>
</dbReference>
<name>G4CST8_9NEIS</name>
<dbReference type="PATRIC" id="fig|1030841.3.peg.2070"/>
<comment type="caution">
    <text evidence="1">The sequence shown here is derived from an EMBL/GenBank/DDBJ whole genome shotgun (WGS) entry which is preliminary data.</text>
</comment>
<gene>
    <name evidence="1" type="ORF">HMPREF9370_2079</name>
</gene>
<organism evidence="1 2">
    <name type="scientific">Neisseria wadsworthii 9715</name>
    <dbReference type="NCBI Taxonomy" id="1030841"/>
    <lineage>
        <taxon>Bacteria</taxon>
        <taxon>Pseudomonadati</taxon>
        <taxon>Pseudomonadota</taxon>
        <taxon>Betaproteobacteria</taxon>
        <taxon>Neisseriales</taxon>
        <taxon>Neisseriaceae</taxon>
        <taxon>Neisseria</taxon>
    </lineage>
</organism>
<dbReference type="EMBL" id="AGAZ01000070">
    <property type="protein sequence ID" value="EGZ44553.1"/>
    <property type="molecule type" value="Genomic_DNA"/>
</dbReference>
<accession>G4CST8</accession>